<gene>
    <name evidence="1" type="ordered locus">MTR_6g033640</name>
</gene>
<accession>A0A072UIS0</accession>
<dbReference type="AlphaFoldDB" id="A0A072UIS0"/>
<reference evidence="1 3" key="1">
    <citation type="journal article" date="2011" name="Nature">
        <title>The Medicago genome provides insight into the evolution of rhizobial symbioses.</title>
        <authorList>
            <person name="Young N.D."/>
            <person name="Debelle F."/>
            <person name="Oldroyd G.E."/>
            <person name="Geurts R."/>
            <person name="Cannon S.B."/>
            <person name="Udvardi M.K."/>
            <person name="Benedito V.A."/>
            <person name="Mayer K.F."/>
            <person name="Gouzy J."/>
            <person name="Schoof H."/>
            <person name="Van de Peer Y."/>
            <person name="Proost S."/>
            <person name="Cook D.R."/>
            <person name="Meyers B.C."/>
            <person name="Spannagl M."/>
            <person name="Cheung F."/>
            <person name="De Mita S."/>
            <person name="Krishnakumar V."/>
            <person name="Gundlach H."/>
            <person name="Zhou S."/>
            <person name="Mudge J."/>
            <person name="Bharti A.K."/>
            <person name="Murray J.D."/>
            <person name="Naoumkina M.A."/>
            <person name="Rosen B."/>
            <person name="Silverstein K.A."/>
            <person name="Tang H."/>
            <person name="Rombauts S."/>
            <person name="Zhao P.X."/>
            <person name="Zhou P."/>
            <person name="Barbe V."/>
            <person name="Bardou P."/>
            <person name="Bechner M."/>
            <person name="Bellec A."/>
            <person name="Berger A."/>
            <person name="Berges H."/>
            <person name="Bidwell S."/>
            <person name="Bisseling T."/>
            <person name="Choisne N."/>
            <person name="Couloux A."/>
            <person name="Denny R."/>
            <person name="Deshpande S."/>
            <person name="Dai X."/>
            <person name="Doyle J.J."/>
            <person name="Dudez A.M."/>
            <person name="Farmer A.D."/>
            <person name="Fouteau S."/>
            <person name="Franken C."/>
            <person name="Gibelin C."/>
            <person name="Gish J."/>
            <person name="Goldstein S."/>
            <person name="Gonzalez A.J."/>
            <person name="Green P.J."/>
            <person name="Hallab A."/>
            <person name="Hartog M."/>
            <person name="Hua A."/>
            <person name="Humphray S.J."/>
            <person name="Jeong D.H."/>
            <person name="Jing Y."/>
            <person name="Jocker A."/>
            <person name="Kenton S.M."/>
            <person name="Kim D.J."/>
            <person name="Klee K."/>
            <person name="Lai H."/>
            <person name="Lang C."/>
            <person name="Lin S."/>
            <person name="Macmil S.L."/>
            <person name="Magdelenat G."/>
            <person name="Matthews L."/>
            <person name="McCorrison J."/>
            <person name="Monaghan E.L."/>
            <person name="Mun J.H."/>
            <person name="Najar F.Z."/>
            <person name="Nicholson C."/>
            <person name="Noirot C."/>
            <person name="O'Bleness M."/>
            <person name="Paule C.R."/>
            <person name="Poulain J."/>
            <person name="Prion F."/>
            <person name="Qin B."/>
            <person name="Qu C."/>
            <person name="Retzel E.F."/>
            <person name="Riddle C."/>
            <person name="Sallet E."/>
            <person name="Samain S."/>
            <person name="Samson N."/>
            <person name="Sanders I."/>
            <person name="Saurat O."/>
            <person name="Scarpelli C."/>
            <person name="Schiex T."/>
            <person name="Segurens B."/>
            <person name="Severin A.J."/>
            <person name="Sherrier D.J."/>
            <person name="Shi R."/>
            <person name="Sims S."/>
            <person name="Singer S.R."/>
            <person name="Sinharoy S."/>
            <person name="Sterck L."/>
            <person name="Viollet A."/>
            <person name="Wang B.B."/>
            <person name="Wang K."/>
            <person name="Wang M."/>
            <person name="Wang X."/>
            <person name="Warfsmann J."/>
            <person name="Weissenbach J."/>
            <person name="White D.D."/>
            <person name="White J.D."/>
            <person name="Wiley G.B."/>
            <person name="Wincker P."/>
            <person name="Xing Y."/>
            <person name="Yang L."/>
            <person name="Yao Z."/>
            <person name="Ying F."/>
            <person name="Zhai J."/>
            <person name="Zhou L."/>
            <person name="Zuber A."/>
            <person name="Denarie J."/>
            <person name="Dixon R.A."/>
            <person name="May G.D."/>
            <person name="Schwartz D.C."/>
            <person name="Rogers J."/>
            <person name="Quetier F."/>
            <person name="Town C.D."/>
            <person name="Roe B.A."/>
        </authorList>
    </citation>
    <scope>NUCLEOTIDE SEQUENCE [LARGE SCALE GENOMIC DNA]</scope>
    <source>
        <strain evidence="1">A17</strain>
        <strain evidence="2 3">cv. Jemalong A17</strain>
    </source>
</reference>
<dbReference type="EMBL" id="CM001222">
    <property type="protein sequence ID" value="KEH25705.1"/>
    <property type="molecule type" value="Genomic_DNA"/>
</dbReference>
<sequence>MNEVVKKGSAETFRWRNDISYSNSLWVRPVQVVPKNGGICLKDVYDVLKEMCKNKFDVESEKMSFHGIEVDQDKTKVIKKLQKEFS</sequence>
<keyword evidence="3" id="KW-1185">Reference proteome</keyword>
<name>A0A072UIS0_MEDTR</name>
<organism evidence="1 3">
    <name type="scientific">Medicago truncatula</name>
    <name type="common">Barrel medic</name>
    <name type="synonym">Medicago tribuloides</name>
    <dbReference type="NCBI Taxonomy" id="3880"/>
    <lineage>
        <taxon>Eukaryota</taxon>
        <taxon>Viridiplantae</taxon>
        <taxon>Streptophyta</taxon>
        <taxon>Embryophyta</taxon>
        <taxon>Tracheophyta</taxon>
        <taxon>Spermatophyta</taxon>
        <taxon>Magnoliopsida</taxon>
        <taxon>eudicotyledons</taxon>
        <taxon>Gunneridae</taxon>
        <taxon>Pentapetalae</taxon>
        <taxon>rosids</taxon>
        <taxon>fabids</taxon>
        <taxon>Fabales</taxon>
        <taxon>Fabaceae</taxon>
        <taxon>Papilionoideae</taxon>
        <taxon>50 kb inversion clade</taxon>
        <taxon>NPAAA clade</taxon>
        <taxon>Hologalegina</taxon>
        <taxon>IRL clade</taxon>
        <taxon>Trifolieae</taxon>
        <taxon>Medicago</taxon>
    </lineage>
</organism>
<dbReference type="EnsemblPlants" id="KEH25705">
    <property type="protein sequence ID" value="KEH25705"/>
    <property type="gene ID" value="MTR_6g033640"/>
</dbReference>
<reference evidence="2" key="3">
    <citation type="submission" date="2015-04" db="UniProtKB">
        <authorList>
            <consortium name="EnsemblPlants"/>
        </authorList>
    </citation>
    <scope>IDENTIFICATION</scope>
    <source>
        <strain evidence="2">cv. Jemalong A17</strain>
    </source>
</reference>
<reference evidence="1 3" key="2">
    <citation type="journal article" date="2014" name="BMC Genomics">
        <title>An improved genome release (version Mt4.0) for the model legume Medicago truncatula.</title>
        <authorList>
            <person name="Tang H."/>
            <person name="Krishnakumar V."/>
            <person name="Bidwell S."/>
            <person name="Rosen B."/>
            <person name="Chan A."/>
            <person name="Zhou S."/>
            <person name="Gentzbittel L."/>
            <person name="Childs K.L."/>
            <person name="Yandell M."/>
            <person name="Gundlach H."/>
            <person name="Mayer K.F."/>
            <person name="Schwartz D.C."/>
            <person name="Town C.D."/>
        </authorList>
    </citation>
    <scope>GENOME REANNOTATION</scope>
    <source>
        <strain evidence="1">A17</strain>
        <strain evidence="2 3">cv. Jemalong A17</strain>
    </source>
</reference>
<evidence type="ECO:0000313" key="2">
    <source>
        <dbReference type="EnsemblPlants" id="KEH25705"/>
    </source>
</evidence>
<evidence type="ECO:0000313" key="3">
    <source>
        <dbReference type="Proteomes" id="UP000002051"/>
    </source>
</evidence>
<dbReference type="HOGENOM" id="CLU_2501361_0_0_1"/>
<dbReference type="Proteomes" id="UP000002051">
    <property type="component" value="Chromosome 6"/>
</dbReference>
<protein>
    <submittedName>
        <fullName evidence="1 2">Uncharacterized protein</fullName>
    </submittedName>
</protein>
<evidence type="ECO:0000313" key="1">
    <source>
        <dbReference type="EMBL" id="KEH25705.1"/>
    </source>
</evidence>
<proteinExistence type="predicted"/>